<sequence>MNKYRQLIETAFPNIRHCMVLGMTVEDADFGRLLLRMPYLETMVGDPQGGVIHGGALTTLMDSACGFAAMLGVEGEAVCPTLDLRIDYMGPATPGLDIIGDAEVYRDTSELLFCRGIAYHPGQKDRPIAHTTATFMRVNYQDMKPLMPSEESQQ</sequence>
<dbReference type="EMBL" id="CAKLPX010000001">
    <property type="protein sequence ID" value="CAH0990620.1"/>
    <property type="molecule type" value="Genomic_DNA"/>
</dbReference>
<dbReference type="Pfam" id="PF03061">
    <property type="entry name" value="4HBT"/>
    <property type="match status" value="1"/>
</dbReference>
<protein>
    <recommendedName>
        <fullName evidence="2">Thioesterase domain-containing protein</fullName>
    </recommendedName>
</protein>
<dbReference type="NCBIfam" id="TIGR00369">
    <property type="entry name" value="unchar_dom_1"/>
    <property type="match status" value="1"/>
</dbReference>
<dbReference type="InterPro" id="IPR003736">
    <property type="entry name" value="PAAI_dom"/>
</dbReference>
<keyword evidence="4" id="KW-1185">Reference proteome</keyword>
<accession>A0ABM9ACC2</accession>
<dbReference type="RefSeq" id="WP_237443299.1">
    <property type="nucleotide sequence ID" value="NZ_CAKLPX010000001.1"/>
</dbReference>
<proteinExistence type="predicted"/>
<evidence type="ECO:0000313" key="4">
    <source>
        <dbReference type="Proteomes" id="UP000838100"/>
    </source>
</evidence>
<reference evidence="3" key="1">
    <citation type="submission" date="2021-12" db="EMBL/GenBank/DDBJ databases">
        <authorList>
            <person name="Rodrigo-Torres L."/>
            <person name="Arahal R. D."/>
            <person name="Lucena T."/>
        </authorList>
    </citation>
    <scope>NUCLEOTIDE SEQUENCE</scope>
    <source>
        <strain evidence="3">CECT 8267</strain>
    </source>
</reference>
<dbReference type="SUPFAM" id="SSF54637">
    <property type="entry name" value="Thioesterase/thiol ester dehydrase-isomerase"/>
    <property type="match status" value="1"/>
</dbReference>
<dbReference type="Gene3D" id="3.10.129.10">
    <property type="entry name" value="Hotdog Thioesterase"/>
    <property type="match status" value="1"/>
</dbReference>
<evidence type="ECO:0000256" key="1">
    <source>
        <dbReference type="ARBA" id="ARBA00022801"/>
    </source>
</evidence>
<dbReference type="PANTHER" id="PTHR43240:SF7">
    <property type="entry name" value="BLR7284 PROTEIN"/>
    <property type="match status" value="1"/>
</dbReference>
<dbReference type="PANTHER" id="PTHR43240">
    <property type="entry name" value="1,4-DIHYDROXY-2-NAPHTHOYL-COA THIOESTERASE 1"/>
    <property type="match status" value="1"/>
</dbReference>
<dbReference type="CDD" id="cd03443">
    <property type="entry name" value="PaaI_thioesterase"/>
    <property type="match status" value="1"/>
</dbReference>
<dbReference type="InterPro" id="IPR029069">
    <property type="entry name" value="HotDog_dom_sf"/>
</dbReference>
<organism evidence="3 4">
    <name type="scientific">Sinobacterium norvegicum</name>
    <dbReference type="NCBI Taxonomy" id="1641715"/>
    <lineage>
        <taxon>Bacteria</taxon>
        <taxon>Pseudomonadati</taxon>
        <taxon>Pseudomonadota</taxon>
        <taxon>Gammaproteobacteria</taxon>
        <taxon>Cellvibrionales</taxon>
        <taxon>Spongiibacteraceae</taxon>
        <taxon>Sinobacterium</taxon>
    </lineage>
</organism>
<evidence type="ECO:0000313" key="3">
    <source>
        <dbReference type="EMBL" id="CAH0990620.1"/>
    </source>
</evidence>
<evidence type="ECO:0000259" key="2">
    <source>
        <dbReference type="Pfam" id="PF03061"/>
    </source>
</evidence>
<feature type="domain" description="Thioesterase" evidence="2">
    <location>
        <begin position="49"/>
        <end position="116"/>
    </location>
</feature>
<comment type="caution">
    <text evidence="3">The sequence shown here is derived from an EMBL/GenBank/DDBJ whole genome shotgun (WGS) entry which is preliminary data.</text>
</comment>
<dbReference type="InterPro" id="IPR006683">
    <property type="entry name" value="Thioestr_dom"/>
</dbReference>
<name>A0ABM9ACC2_9GAMM</name>
<gene>
    <name evidence="3" type="ORF">SIN8267_00714</name>
</gene>
<dbReference type="Proteomes" id="UP000838100">
    <property type="component" value="Unassembled WGS sequence"/>
</dbReference>
<keyword evidence="1" id="KW-0378">Hydrolase</keyword>